<keyword evidence="4 8" id="KW-1133">Transmembrane helix</keyword>
<evidence type="ECO:0000256" key="5">
    <source>
        <dbReference type="ARBA" id="ARBA00023136"/>
    </source>
</evidence>
<evidence type="ECO:0000313" key="10">
    <source>
        <dbReference type="Proteomes" id="UP000887116"/>
    </source>
</evidence>
<keyword evidence="5 8" id="KW-0472">Membrane</keyword>
<dbReference type="InterPro" id="IPR052192">
    <property type="entry name" value="Insect_Ionotropic_Sensory_Rcpt"/>
</dbReference>
<keyword evidence="10" id="KW-1185">Reference proteome</keyword>
<feature type="transmembrane region" description="Helical" evidence="8">
    <location>
        <begin position="121"/>
        <end position="142"/>
    </location>
</feature>
<feature type="transmembrane region" description="Helical" evidence="8">
    <location>
        <begin position="173"/>
        <end position="201"/>
    </location>
</feature>
<evidence type="ECO:0000256" key="8">
    <source>
        <dbReference type="SAM" id="Phobius"/>
    </source>
</evidence>
<dbReference type="Proteomes" id="UP000887116">
    <property type="component" value="Unassembled WGS sequence"/>
</dbReference>
<evidence type="ECO:0000256" key="2">
    <source>
        <dbReference type="ARBA" id="ARBA00022475"/>
    </source>
</evidence>
<sequence length="386" mass="44196">MECSRTIRVATALTTQASNIGESSRYLSMLEEKFSVLVLEALKKPYEWIPFKEHRPSSGGNWTDPVDMIHKGEADLSFNLFSMTESRNNVVDFIPVYMTDDQTFAIKKVPLSLDFVQLFDFPTWILTLSALLVVPFIFRVLLNTKYSYLHTMIEFLGCVLGQSMRAEKNSFKYTVMVSSWSCFAKLLAICYSAALFSVLAVPLQNPNVRNFEELSDAVTKENYKCFIQDKSVLLDLLIHHEKEELRHLGEKVAGHRWFFSESAQVDTDSAVVSSRRVLQRVAGGKHWKKYFLSGDILQLSNLAMPVRKGFCHQHRLQTLVSRVDNGGLLAKLMREEGFKFWARFSELERDENPEQKPLSCYDLIGVFITYLLGISLSLIVFAYELC</sequence>
<dbReference type="AlphaFoldDB" id="A0A8X6L3F3"/>
<name>A0A8X6L3F3_TRICU</name>
<evidence type="ECO:0000256" key="1">
    <source>
        <dbReference type="ARBA" id="ARBA00004651"/>
    </source>
</evidence>
<dbReference type="SUPFAM" id="SSF53850">
    <property type="entry name" value="Periplasmic binding protein-like II"/>
    <property type="match status" value="1"/>
</dbReference>
<dbReference type="GO" id="GO:0005886">
    <property type="term" value="C:plasma membrane"/>
    <property type="evidence" value="ECO:0007669"/>
    <property type="project" value="UniProtKB-SubCell"/>
</dbReference>
<keyword evidence="3 8" id="KW-0812">Transmembrane</keyword>
<evidence type="ECO:0000256" key="4">
    <source>
        <dbReference type="ARBA" id="ARBA00022989"/>
    </source>
</evidence>
<dbReference type="Gene3D" id="3.40.190.10">
    <property type="entry name" value="Periplasmic binding protein-like II"/>
    <property type="match status" value="1"/>
</dbReference>
<dbReference type="OrthoDB" id="6370115at2759"/>
<gene>
    <name evidence="9" type="primary">AVEN_9847_1</name>
    <name evidence="9" type="ORF">TNCT_320821</name>
</gene>
<protein>
    <submittedName>
        <fullName evidence="9">Uncharacterized protein</fullName>
    </submittedName>
</protein>
<keyword evidence="2" id="KW-1003">Cell membrane</keyword>
<evidence type="ECO:0000313" key="9">
    <source>
        <dbReference type="EMBL" id="GFQ94071.1"/>
    </source>
</evidence>
<accession>A0A8X6L3F3</accession>
<dbReference type="EMBL" id="BMAO01014298">
    <property type="protein sequence ID" value="GFQ94071.1"/>
    <property type="molecule type" value="Genomic_DNA"/>
</dbReference>
<reference evidence="9" key="1">
    <citation type="submission" date="2020-07" db="EMBL/GenBank/DDBJ databases">
        <title>Multicomponent nature underlies the extraordinary mechanical properties of spider dragline silk.</title>
        <authorList>
            <person name="Kono N."/>
            <person name="Nakamura H."/>
            <person name="Mori M."/>
            <person name="Yoshida Y."/>
            <person name="Ohtoshi R."/>
            <person name="Malay A.D."/>
            <person name="Moran D.A.P."/>
            <person name="Tomita M."/>
            <person name="Numata K."/>
            <person name="Arakawa K."/>
        </authorList>
    </citation>
    <scope>NUCLEOTIDE SEQUENCE</scope>
</reference>
<dbReference type="PANTHER" id="PTHR42643">
    <property type="entry name" value="IONOTROPIC RECEPTOR 20A-RELATED"/>
    <property type="match status" value="1"/>
</dbReference>
<feature type="transmembrane region" description="Helical" evidence="8">
    <location>
        <begin position="363"/>
        <end position="383"/>
    </location>
</feature>
<evidence type="ECO:0000256" key="6">
    <source>
        <dbReference type="ARBA" id="ARBA00023170"/>
    </source>
</evidence>
<comment type="caution">
    <text evidence="9">The sequence shown here is derived from an EMBL/GenBank/DDBJ whole genome shotgun (WGS) entry which is preliminary data.</text>
</comment>
<proteinExistence type="predicted"/>
<comment type="subcellular location">
    <subcellularLocation>
        <location evidence="1">Cell membrane</location>
        <topology evidence="1">Multi-pass membrane protein</topology>
    </subcellularLocation>
</comment>
<evidence type="ECO:0000256" key="3">
    <source>
        <dbReference type="ARBA" id="ARBA00022692"/>
    </source>
</evidence>
<evidence type="ECO:0000256" key="7">
    <source>
        <dbReference type="ARBA" id="ARBA00023180"/>
    </source>
</evidence>
<dbReference type="PANTHER" id="PTHR42643:SF39">
    <property type="entry name" value="IONOTROPIC RECEPTOR 56A-RELATED"/>
    <property type="match status" value="1"/>
</dbReference>
<keyword evidence="6" id="KW-0675">Receptor</keyword>
<keyword evidence="7" id="KW-0325">Glycoprotein</keyword>
<organism evidence="9 10">
    <name type="scientific">Trichonephila clavata</name>
    <name type="common">Joro spider</name>
    <name type="synonym">Nephila clavata</name>
    <dbReference type="NCBI Taxonomy" id="2740835"/>
    <lineage>
        <taxon>Eukaryota</taxon>
        <taxon>Metazoa</taxon>
        <taxon>Ecdysozoa</taxon>
        <taxon>Arthropoda</taxon>
        <taxon>Chelicerata</taxon>
        <taxon>Arachnida</taxon>
        <taxon>Araneae</taxon>
        <taxon>Araneomorphae</taxon>
        <taxon>Entelegynae</taxon>
        <taxon>Araneoidea</taxon>
        <taxon>Nephilidae</taxon>
        <taxon>Trichonephila</taxon>
    </lineage>
</organism>